<organism evidence="19 20">
    <name type="scientific">Yeguia hominis</name>
    <dbReference type="NCBI Taxonomy" id="2763662"/>
    <lineage>
        <taxon>Bacteria</taxon>
        <taxon>Bacillati</taxon>
        <taxon>Bacillota</taxon>
        <taxon>Clostridia</taxon>
        <taxon>Eubacteriales</taxon>
        <taxon>Yeguiaceae</taxon>
        <taxon>Yeguia</taxon>
    </lineage>
</organism>
<keyword evidence="16" id="KW-0479">Metal-binding</keyword>
<evidence type="ECO:0000256" key="15">
    <source>
        <dbReference type="PIRSR" id="PIRSR603373-1"/>
    </source>
</evidence>
<gene>
    <name evidence="19" type="primary">feoB</name>
    <name evidence="19" type="ORF">IAG03_08715</name>
</gene>
<keyword evidence="13 17" id="KW-0472">Membrane</keyword>
<name>A0A926D9Z7_9FIRM</name>
<evidence type="ECO:0000256" key="17">
    <source>
        <dbReference type="RuleBase" id="RU362098"/>
    </source>
</evidence>
<comment type="similarity">
    <text evidence="17">Belongs to the TRAFAC class TrmE-Era-EngA-EngB-Septin-like GTPase superfamily. FeoB GTPase (TC 9.A.8) family.</text>
</comment>
<dbReference type="PANTHER" id="PTHR43185:SF1">
    <property type="entry name" value="FE(2+) TRANSPORTER FEOB"/>
    <property type="match status" value="1"/>
</dbReference>
<evidence type="ECO:0000256" key="12">
    <source>
        <dbReference type="ARBA" id="ARBA00023134"/>
    </source>
</evidence>
<feature type="transmembrane region" description="Helical" evidence="17">
    <location>
        <begin position="459"/>
        <end position="477"/>
    </location>
</feature>
<keyword evidence="7 17" id="KW-0812">Transmembrane</keyword>
<feature type="binding site" evidence="16">
    <location>
        <position position="25"/>
    </location>
    <ligand>
        <name>Mg(2+)</name>
        <dbReference type="ChEBI" id="CHEBI:18420"/>
        <label>2</label>
    </ligand>
</feature>
<dbReference type="CDD" id="cd01879">
    <property type="entry name" value="FeoB"/>
    <property type="match status" value="1"/>
</dbReference>
<keyword evidence="8 15" id="KW-0547">Nucleotide-binding</keyword>
<evidence type="ECO:0000256" key="2">
    <source>
        <dbReference type="ARBA" id="ARBA00004429"/>
    </source>
</evidence>
<dbReference type="GO" id="GO:0046872">
    <property type="term" value="F:metal ion binding"/>
    <property type="evidence" value="ECO:0007669"/>
    <property type="project" value="UniProtKB-KW"/>
</dbReference>
<feature type="transmembrane region" description="Helical" evidence="17">
    <location>
        <begin position="516"/>
        <end position="535"/>
    </location>
</feature>
<evidence type="ECO:0000256" key="10">
    <source>
        <dbReference type="ARBA" id="ARBA00023004"/>
    </source>
</evidence>
<feature type="transmembrane region" description="Helical" evidence="17">
    <location>
        <begin position="352"/>
        <end position="372"/>
    </location>
</feature>
<comment type="subcellular location">
    <subcellularLocation>
        <location evidence="2">Cell inner membrane</location>
        <topology evidence="2">Multi-pass membrane protein</topology>
    </subcellularLocation>
    <subcellularLocation>
        <location evidence="17">Cell membrane</location>
        <topology evidence="17">Multi-pass membrane protein</topology>
    </subcellularLocation>
</comment>
<dbReference type="NCBIfam" id="TIGR00231">
    <property type="entry name" value="small_GTP"/>
    <property type="match status" value="1"/>
</dbReference>
<dbReference type="InterPro" id="IPR006073">
    <property type="entry name" value="GTP-bd"/>
</dbReference>
<feature type="binding site" evidence="16">
    <location>
        <position position="22"/>
    </location>
    <ligand>
        <name>Mg(2+)</name>
        <dbReference type="ChEBI" id="CHEBI:18420"/>
        <label>1</label>
    </ligand>
</feature>
<keyword evidence="16" id="KW-0460">Magnesium</keyword>
<feature type="binding site" evidence="15">
    <location>
        <begin position="36"/>
        <end position="40"/>
    </location>
    <ligand>
        <name>GTP</name>
        <dbReference type="ChEBI" id="CHEBI:37565"/>
        <label>1</label>
    </ligand>
</feature>
<feature type="transmembrane region" description="Helical" evidence="17">
    <location>
        <begin position="620"/>
        <end position="642"/>
    </location>
</feature>
<dbReference type="Proteomes" id="UP000651482">
    <property type="component" value="Unassembled WGS sequence"/>
</dbReference>
<dbReference type="NCBIfam" id="TIGR00437">
    <property type="entry name" value="feoB"/>
    <property type="match status" value="1"/>
</dbReference>
<evidence type="ECO:0000313" key="19">
    <source>
        <dbReference type="EMBL" id="MBC8534082.1"/>
    </source>
</evidence>
<reference evidence="19" key="1">
    <citation type="submission" date="2020-08" db="EMBL/GenBank/DDBJ databases">
        <title>Genome public.</title>
        <authorList>
            <person name="Liu C."/>
            <person name="Sun Q."/>
        </authorList>
    </citation>
    <scope>NUCLEOTIDE SEQUENCE</scope>
    <source>
        <strain evidence="19">NSJ-40</strain>
    </source>
</reference>
<dbReference type="SUPFAM" id="SSF52540">
    <property type="entry name" value="P-loop containing nucleoside triphosphate hydrolases"/>
    <property type="match status" value="1"/>
</dbReference>
<dbReference type="InterPro" id="IPR011642">
    <property type="entry name" value="Gate_dom"/>
</dbReference>
<dbReference type="InterPro" id="IPR030389">
    <property type="entry name" value="G_FEOB_dom"/>
</dbReference>
<dbReference type="PANTHER" id="PTHR43185">
    <property type="entry name" value="FERROUS IRON TRANSPORT PROTEIN B"/>
    <property type="match status" value="1"/>
</dbReference>
<dbReference type="AlphaFoldDB" id="A0A926D9Z7"/>
<dbReference type="InterPro" id="IPR041069">
    <property type="entry name" value="FeoB_Cyto"/>
</dbReference>
<evidence type="ECO:0000259" key="18">
    <source>
        <dbReference type="PROSITE" id="PS51711"/>
    </source>
</evidence>
<dbReference type="Pfam" id="PF07664">
    <property type="entry name" value="FeoB_C"/>
    <property type="match status" value="1"/>
</dbReference>
<feature type="binding site" evidence="15">
    <location>
        <begin position="11"/>
        <end position="18"/>
    </location>
    <ligand>
        <name>GTP</name>
        <dbReference type="ChEBI" id="CHEBI:37565"/>
        <label>1</label>
    </ligand>
</feature>
<feature type="transmembrane region" description="Helical" evidence="17">
    <location>
        <begin position="288"/>
        <end position="306"/>
    </location>
</feature>
<feature type="transmembrane region" description="Helical" evidence="17">
    <location>
        <begin position="392"/>
        <end position="414"/>
    </location>
</feature>
<dbReference type="EMBL" id="JACRSN010000012">
    <property type="protein sequence ID" value="MBC8534082.1"/>
    <property type="molecule type" value="Genomic_DNA"/>
</dbReference>
<feature type="binding site" evidence="15">
    <location>
        <begin position="57"/>
        <end position="60"/>
    </location>
    <ligand>
        <name>GTP</name>
        <dbReference type="ChEBI" id="CHEBI:37565"/>
        <label>1</label>
    </ligand>
</feature>
<dbReference type="RefSeq" id="WP_249319738.1">
    <property type="nucleotide sequence ID" value="NZ_JACRSN010000012.1"/>
</dbReference>
<comment type="caution">
    <text evidence="19">The sequence shown here is derived from an EMBL/GenBank/DDBJ whole genome shotgun (WGS) entry which is preliminary data.</text>
</comment>
<evidence type="ECO:0000256" key="1">
    <source>
        <dbReference type="ARBA" id="ARBA00003926"/>
    </source>
</evidence>
<dbReference type="InterPro" id="IPR027417">
    <property type="entry name" value="P-loop_NTPase"/>
</dbReference>
<feature type="domain" description="FeoB-type G" evidence="18">
    <location>
        <begin position="4"/>
        <end position="166"/>
    </location>
</feature>
<dbReference type="FunFam" id="3.40.50.300:FF:000426">
    <property type="entry name" value="Ferrous iron transport protein B"/>
    <property type="match status" value="1"/>
</dbReference>
<dbReference type="InterPro" id="IPR005225">
    <property type="entry name" value="Small_GTP-bd"/>
</dbReference>
<evidence type="ECO:0000256" key="14">
    <source>
        <dbReference type="NCBIfam" id="TIGR00437"/>
    </source>
</evidence>
<dbReference type="PRINTS" id="PR00326">
    <property type="entry name" value="GTP1OBG"/>
</dbReference>
<comment type="function">
    <text evidence="1 17">Probable transporter of a GTP-driven Fe(2+) uptake system.</text>
</comment>
<keyword evidence="6" id="KW-0997">Cell inner membrane</keyword>
<dbReference type="InterPro" id="IPR011640">
    <property type="entry name" value="Fe2_transport_prot_B_C"/>
</dbReference>
<accession>A0A926D9Z7</accession>
<evidence type="ECO:0000256" key="5">
    <source>
        <dbReference type="ARBA" id="ARBA00022496"/>
    </source>
</evidence>
<dbReference type="GO" id="GO:0005886">
    <property type="term" value="C:plasma membrane"/>
    <property type="evidence" value="ECO:0007669"/>
    <property type="project" value="UniProtKB-SubCell"/>
</dbReference>
<evidence type="ECO:0000256" key="13">
    <source>
        <dbReference type="ARBA" id="ARBA00023136"/>
    </source>
</evidence>
<feature type="transmembrane region" description="Helical" evidence="17">
    <location>
        <begin position="654"/>
        <end position="678"/>
    </location>
</feature>
<keyword evidence="4" id="KW-1003">Cell membrane</keyword>
<keyword evidence="3 17" id="KW-0813">Transport</keyword>
<dbReference type="Pfam" id="PF07670">
    <property type="entry name" value="Gate"/>
    <property type="match status" value="2"/>
</dbReference>
<evidence type="ECO:0000256" key="3">
    <source>
        <dbReference type="ARBA" id="ARBA00022448"/>
    </source>
</evidence>
<proteinExistence type="inferred from homology"/>
<evidence type="ECO:0000313" key="20">
    <source>
        <dbReference type="Proteomes" id="UP000651482"/>
    </source>
</evidence>
<keyword evidence="9 17" id="KW-1133">Transmembrane helix</keyword>
<feature type="transmembrane region" description="Helical" evidence="17">
    <location>
        <begin position="567"/>
        <end position="586"/>
    </location>
</feature>
<keyword evidence="10 17" id="KW-0408">Iron</keyword>
<evidence type="ECO:0000256" key="4">
    <source>
        <dbReference type="ARBA" id="ARBA00022475"/>
    </source>
</evidence>
<dbReference type="GO" id="GO:0015093">
    <property type="term" value="F:ferrous iron transmembrane transporter activity"/>
    <property type="evidence" value="ECO:0007669"/>
    <property type="project" value="UniProtKB-UniRule"/>
</dbReference>
<dbReference type="InterPro" id="IPR050860">
    <property type="entry name" value="FeoB_GTPase"/>
</dbReference>
<keyword evidence="12 15" id="KW-0342">GTP-binding</keyword>
<dbReference type="Gene3D" id="1.10.287.1770">
    <property type="match status" value="1"/>
</dbReference>
<sequence length="679" mass="75453">MANTINVAFAGNPNCGKTTLFNALTGANLKVANWPGVTVEKKEGHMKYHNQTYKMVDLPGTYSLTSYTMEEIVARNYILEDEVDVIINIVDASALERNLYLTLQLIELGKPVVLALNMMDIVEERGLEIDLHRLPEMLGIPVIPVSARKRSGLSALMHAVEHHKDQPVGYLEHHHTHGHHAHDHHNEYAMVYSDTIEDKIDQISERLKKQDPNIKNTRWHAIKILENDAEVRKKHPIRLDDLGQTDLESVMINEKYEFIEEIIGEVLVNREEKSARTDRVDAILTHRFWGIPIFFLIMALVFFLTFTVGDWLKGYFEIGLSWLSDTVLQLLNSLHVGAVLTSLIVDGIIAGVGGILTFLPNIFILFLALAFLEDSGYMSRVAFVMDGIMGKVGLSGRAFIPMLLGFGCTVPAVMASRALENRRDRLKTIMITPFMSCSARLPVYVLFSEMFFGKYAMLAAYSMYLIGILVAILIALITNKIDHQDNQGTLLIELPEYKTPNARTVMIYVWTKVKDYLTKAGTTIFLASIALWFLLKFGPHGMAGEMSDSFGAYLGKWLTPIMRPAGLGYWQIVVALISGIAAKEVVVSSMSVLYGISNISSDAGMASLSALLGTQGFTAVNAYALMIFCLLYVPCIASIAVIRKETGSLKWTAGTVLLQLGIAWVCATLFFQVASLFVG</sequence>
<protein>
    <recommendedName>
        <fullName evidence="14 17">Ferrous iron transport protein B</fullName>
    </recommendedName>
</protein>
<dbReference type="Pfam" id="PF17910">
    <property type="entry name" value="FeoB_Cyto"/>
    <property type="match status" value="1"/>
</dbReference>
<feature type="binding site" evidence="15">
    <location>
        <begin position="117"/>
        <end position="120"/>
    </location>
    <ligand>
        <name>GTP</name>
        <dbReference type="ChEBI" id="CHEBI:37565"/>
        <label>1</label>
    </ligand>
</feature>
<dbReference type="PROSITE" id="PS51711">
    <property type="entry name" value="G_FEOB"/>
    <property type="match status" value="1"/>
</dbReference>
<evidence type="ECO:0000256" key="7">
    <source>
        <dbReference type="ARBA" id="ARBA00022692"/>
    </source>
</evidence>
<feature type="binding site" evidence="16">
    <location>
        <position position="23"/>
    </location>
    <ligand>
        <name>Mg(2+)</name>
        <dbReference type="ChEBI" id="CHEBI:18420"/>
        <label>2</label>
    </ligand>
</feature>
<evidence type="ECO:0000256" key="9">
    <source>
        <dbReference type="ARBA" id="ARBA00022989"/>
    </source>
</evidence>
<dbReference type="InterPro" id="IPR003373">
    <property type="entry name" value="Fe2_transport_prot-B"/>
</dbReference>
<feature type="binding site" evidence="16">
    <location>
        <position position="26"/>
    </location>
    <ligand>
        <name>Mg(2+)</name>
        <dbReference type="ChEBI" id="CHEBI:18420"/>
        <label>2</label>
    </ligand>
</feature>
<dbReference type="GO" id="GO:0005525">
    <property type="term" value="F:GTP binding"/>
    <property type="evidence" value="ECO:0007669"/>
    <property type="project" value="UniProtKB-KW"/>
</dbReference>
<keyword evidence="20" id="KW-1185">Reference proteome</keyword>
<evidence type="ECO:0000256" key="8">
    <source>
        <dbReference type="ARBA" id="ARBA00022741"/>
    </source>
</evidence>
<evidence type="ECO:0000256" key="6">
    <source>
        <dbReference type="ARBA" id="ARBA00022519"/>
    </source>
</evidence>
<evidence type="ECO:0000256" key="11">
    <source>
        <dbReference type="ARBA" id="ARBA00023065"/>
    </source>
</evidence>
<keyword evidence="11" id="KW-0406">Ion transport</keyword>
<dbReference type="Pfam" id="PF02421">
    <property type="entry name" value="FeoB_N"/>
    <property type="match status" value="1"/>
</dbReference>
<keyword evidence="5 17" id="KW-0410">Iron transport</keyword>
<evidence type="ECO:0000256" key="16">
    <source>
        <dbReference type="PIRSR" id="PIRSR603373-2"/>
    </source>
</evidence>
<dbReference type="Gene3D" id="3.40.50.300">
    <property type="entry name" value="P-loop containing nucleotide triphosphate hydrolases"/>
    <property type="match status" value="1"/>
</dbReference>